<dbReference type="GO" id="GO:0016810">
    <property type="term" value="F:hydrolase activity, acting on carbon-nitrogen (but not peptide) bonds"/>
    <property type="evidence" value="ECO:0007669"/>
    <property type="project" value="InterPro"/>
</dbReference>
<evidence type="ECO:0000313" key="4">
    <source>
        <dbReference type="Proteomes" id="UP000017840"/>
    </source>
</evidence>
<dbReference type="InterPro" id="IPR050287">
    <property type="entry name" value="MTA/SAH_deaminase"/>
</dbReference>
<comment type="caution">
    <text evidence="3">The sequence shown here is derived from an EMBL/GenBank/DDBJ whole genome shotgun (WGS) entry which is preliminary data.</text>
</comment>
<dbReference type="OrthoDB" id="8791at2157"/>
<dbReference type="Proteomes" id="UP000017840">
    <property type="component" value="Unassembled WGS sequence"/>
</dbReference>
<dbReference type="InterPro" id="IPR006680">
    <property type="entry name" value="Amidohydro-rel"/>
</dbReference>
<dbReference type="AlphaFoldDB" id="V4GYA1"/>
<dbReference type="InterPro" id="IPR011059">
    <property type="entry name" value="Metal-dep_hydrolase_composite"/>
</dbReference>
<evidence type="ECO:0000313" key="3">
    <source>
        <dbReference type="EMBL" id="ESP90166.1"/>
    </source>
</evidence>
<dbReference type="Gene3D" id="3.20.20.140">
    <property type="entry name" value="Metal-dependent hydrolases"/>
    <property type="match status" value="1"/>
</dbReference>
<keyword evidence="4" id="KW-1185">Reference proteome</keyword>
<dbReference type="RefSeq" id="WP_023392870.1">
    <property type="nucleotide sequence ID" value="NZ_ASGZ01000002.1"/>
</dbReference>
<dbReference type="Pfam" id="PF01979">
    <property type="entry name" value="Amidohydro_1"/>
    <property type="match status" value="1"/>
</dbReference>
<gene>
    <name evidence="3" type="ORF">K933_01357</name>
</gene>
<sequence length="475" mass="50206">MDTAIIDTTLVTLADDRLGVVDDGAVGIADGELCYVGSTDGVDPGDADRVVDGAGLITMPGLVDAHAHTGYTLLRGGAQDLPEIEWMNAGLGPFANAMSADDRVVGSKLGVLEAVRGGATTVAEYDDRVADLVEAVYRPYGVRVVATETINEVADDRSGLGPRDLYEFDRERGEAAFARANDLFDRYADADLVTPMYGPQALDMVSPDLLRSVRDRAAADDRRVHVHVAQGERERLQIEERYGADRTTVAVLDDLDLLDEFLVAVHCHGTTAAERRRMVEAGASLVGCPSSIAAIDGRVPPVDGYAGLGGTAGLGTDQAPGPGHHNVLREARTASLLSKTDAADPTALPAWRALRLATLGGARALGIDDAVGSLEVGKRADVITVDMGALGVAPTVSRPLRTAIPNLVYSTTGREVRDVFVDGEPLVRDGEFVRADADAVVREANERADAVFDRGTDDWRAAGSALVDRADDGWL</sequence>
<proteinExistence type="predicted"/>
<organism evidence="3 4">
    <name type="scientific">Candidatus Halobonum tyrrellensis G22</name>
    <dbReference type="NCBI Taxonomy" id="1324957"/>
    <lineage>
        <taxon>Archaea</taxon>
        <taxon>Methanobacteriati</taxon>
        <taxon>Methanobacteriota</taxon>
        <taxon>Stenosarchaea group</taxon>
        <taxon>Halobacteria</taxon>
        <taxon>Halobacteriales</taxon>
        <taxon>Haloferacaceae</taxon>
        <taxon>Candidatus Halobonum</taxon>
    </lineage>
</organism>
<accession>V4GYA1</accession>
<feature type="domain" description="Amidohydrolase-related" evidence="2">
    <location>
        <begin position="58"/>
        <end position="424"/>
    </location>
</feature>
<dbReference type="EMBL" id="ASGZ01000002">
    <property type="protein sequence ID" value="ESP90166.1"/>
    <property type="molecule type" value="Genomic_DNA"/>
</dbReference>
<evidence type="ECO:0000256" key="1">
    <source>
        <dbReference type="ARBA" id="ARBA00022801"/>
    </source>
</evidence>
<dbReference type="STRING" id="1324957.K933_01357"/>
<dbReference type="SUPFAM" id="SSF51338">
    <property type="entry name" value="Composite domain of metallo-dependent hydrolases"/>
    <property type="match status" value="1"/>
</dbReference>
<dbReference type="PANTHER" id="PTHR43794:SF11">
    <property type="entry name" value="AMIDOHYDROLASE-RELATED DOMAIN-CONTAINING PROTEIN"/>
    <property type="match status" value="1"/>
</dbReference>
<dbReference type="InterPro" id="IPR032466">
    <property type="entry name" value="Metal_Hydrolase"/>
</dbReference>
<dbReference type="eggNOG" id="arCOG00695">
    <property type="taxonomic scope" value="Archaea"/>
</dbReference>
<dbReference type="PANTHER" id="PTHR43794">
    <property type="entry name" value="AMINOHYDROLASE SSNA-RELATED"/>
    <property type="match status" value="1"/>
</dbReference>
<dbReference type="PATRIC" id="fig|1324957.4.peg.284"/>
<dbReference type="Gene3D" id="2.30.40.10">
    <property type="entry name" value="Urease, subunit C, domain 1"/>
    <property type="match status" value="1"/>
</dbReference>
<dbReference type="SUPFAM" id="SSF51556">
    <property type="entry name" value="Metallo-dependent hydrolases"/>
    <property type="match status" value="1"/>
</dbReference>
<keyword evidence="1" id="KW-0378">Hydrolase</keyword>
<protein>
    <submittedName>
        <fullName evidence="3">Cytosine deaminase</fullName>
    </submittedName>
</protein>
<name>V4GYA1_9EURY</name>
<reference evidence="3 4" key="1">
    <citation type="journal article" date="2013" name="Genome Announc.">
        <title>Draft Genome Sequence of 'Candidatus Halobonum tyrrellensis' Strain G22, Isolated from the Hypersaline Waters of Lake Tyrrell, Australia.</title>
        <authorList>
            <person name="Ugalde J.A."/>
            <person name="Narasingarao P."/>
            <person name="Kuo S."/>
            <person name="Podell S."/>
            <person name="Allen E.E."/>
        </authorList>
    </citation>
    <scope>NUCLEOTIDE SEQUENCE [LARGE SCALE GENOMIC DNA]</scope>
    <source>
        <strain evidence="3 4">G22</strain>
    </source>
</reference>
<evidence type="ECO:0000259" key="2">
    <source>
        <dbReference type="Pfam" id="PF01979"/>
    </source>
</evidence>